<dbReference type="Proteomes" id="UP001054889">
    <property type="component" value="Unassembled WGS sequence"/>
</dbReference>
<gene>
    <name evidence="1" type="primary">gb17648</name>
    <name evidence="1" type="ORF">PR202_gb17648</name>
</gene>
<evidence type="ECO:0000313" key="1">
    <source>
        <dbReference type="EMBL" id="GJN29422.1"/>
    </source>
</evidence>
<reference evidence="1" key="2">
    <citation type="submission" date="2021-12" db="EMBL/GenBank/DDBJ databases">
        <title>Resequencing data analysis of finger millet.</title>
        <authorList>
            <person name="Hatakeyama M."/>
            <person name="Aluri S."/>
            <person name="Balachadran M.T."/>
            <person name="Sivarajan S.R."/>
            <person name="Poveda L."/>
            <person name="Shimizu-Inatsugi R."/>
            <person name="Schlapbach R."/>
            <person name="Sreeman S.M."/>
            <person name="Shimizu K.K."/>
        </authorList>
    </citation>
    <scope>NUCLEOTIDE SEQUENCE</scope>
</reference>
<keyword evidence="2" id="KW-1185">Reference proteome</keyword>
<evidence type="ECO:0000313" key="2">
    <source>
        <dbReference type="Proteomes" id="UP001054889"/>
    </source>
</evidence>
<name>A0AAV5F441_ELECO</name>
<comment type="caution">
    <text evidence="1">The sequence shown here is derived from an EMBL/GenBank/DDBJ whole genome shotgun (WGS) entry which is preliminary data.</text>
</comment>
<reference evidence="1" key="1">
    <citation type="journal article" date="2018" name="DNA Res.">
        <title>Multiple hybrid de novo genome assembly of finger millet, an orphan allotetraploid crop.</title>
        <authorList>
            <person name="Hatakeyama M."/>
            <person name="Aluri S."/>
            <person name="Balachadran M.T."/>
            <person name="Sivarajan S.R."/>
            <person name="Patrignani A."/>
            <person name="Gruter S."/>
            <person name="Poveda L."/>
            <person name="Shimizu-Inatsugi R."/>
            <person name="Baeten J."/>
            <person name="Francoijs K.J."/>
            <person name="Nataraja K.N."/>
            <person name="Reddy Y.A.N."/>
            <person name="Phadnis S."/>
            <person name="Ravikumar R.L."/>
            <person name="Schlapbach R."/>
            <person name="Sreeman S.M."/>
            <person name="Shimizu K.K."/>
        </authorList>
    </citation>
    <scope>NUCLEOTIDE SEQUENCE</scope>
</reference>
<protein>
    <recommendedName>
        <fullName evidence="3">Secreted protein</fullName>
    </recommendedName>
</protein>
<sequence>MLLCVSRVATQELSLFFLKIRQISRLVLSSPSHSVAVADQVAPLGDIAGRTRDDQKAPNEWCKQPRHITWHCNYITQRAYRCRHRSAAP</sequence>
<evidence type="ECO:0008006" key="3">
    <source>
        <dbReference type="Google" id="ProtNLM"/>
    </source>
</evidence>
<dbReference type="EMBL" id="BQKI01000081">
    <property type="protein sequence ID" value="GJN29422.1"/>
    <property type="molecule type" value="Genomic_DNA"/>
</dbReference>
<proteinExistence type="predicted"/>
<accession>A0AAV5F441</accession>
<organism evidence="1 2">
    <name type="scientific">Eleusine coracana subsp. coracana</name>
    <dbReference type="NCBI Taxonomy" id="191504"/>
    <lineage>
        <taxon>Eukaryota</taxon>
        <taxon>Viridiplantae</taxon>
        <taxon>Streptophyta</taxon>
        <taxon>Embryophyta</taxon>
        <taxon>Tracheophyta</taxon>
        <taxon>Spermatophyta</taxon>
        <taxon>Magnoliopsida</taxon>
        <taxon>Liliopsida</taxon>
        <taxon>Poales</taxon>
        <taxon>Poaceae</taxon>
        <taxon>PACMAD clade</taxon>
        <taxon>Chloridoideae</taxon>
        <taxon>Cynodonteae</taxon>
        <taxon>Eleusininae</taxon>
        <taxon>Eleusine</taxon>
    </lineage>
</organism>
<dbReference type="AlphaFoldDB" id="A0AAV5F441"/>